<dbReference type="Pfam" id="PF23559">
    <property type="entry name" value="WHD_DRP"/>
    <property type="match status" value="1"/>
</dbReference>
<keyword evidence="6" id="KW-0863">Zinc-finger</keyword>
<evidence type="ECO:0000259" key="12">
    <source>
        <dbReference type="Pfam" id="PF18052"/>
    </source>
</evidence>
<feature type="domain" description="BED-type" evidence="11">
    <location>
        <begin position="178"/>
        <end position="218"/>
    </location>
</feature>
<dbReference type="Gene3D" id="3.40.50.300">
    <property type="entry name" value="P-loop containing nucleotide triphosphate hydrolases"/>
    <property type="match status" value="1"/>
</dbReference>
<feature type="domain" description="NB-ARC" evidence="10">
    <location>
        <begin position="325"/>
        <end position="471"/>
    </location>
</feature>
<keyword evidence="3" id="KW-0479">Metal-binding</keyword>
<protein>
    <recommendedName>
        <fullName evidence="16">BED-type domain-containing protein</fullName>
    </recommendedName>
</protein>
<feature type="compositionally biased region" description="Polar residues" evidence="9">
    <location>
        <begin position="230"/>
        <end position="248"/>
    </location>
</feature>
<dbReference type="InterPro" id="IPR002182">
    <property type="entry name" value="NB-ARC"/>
</dbReference>
<evidence type="ECO:0000259" key="10">
    <source>
        <dbReference type="Pfam" id="PF00931"/>
    </source>
</evidence>
<dbReference type="Gene3D" id="3.80.10.10">
    <property type="entry name" value="Ribonuclease Inhibitor"/>
    <property type="match status" value="1"/>
</dbReference>
<evidence type="ECO:0000256" key="5">
    <source>
        <dbReference type="ARBA" id="ARBA00022741"/>
    </source>
</evidence>
<evidence type="ECO:0008006" key="16">
    <source>
        <dbReference type="Google" id="ProtNLM"/>
    </source>
</evidence>
<accession>A0A811RUW4</accession>
<dbReference type="Pfam" id="PF02892">
    <property type="entry name" value="zf-BED"/>
    <property type="match status" value="1"/>
</dbReference>
<evidence type="ECO:0000259" key="11">
    <source>
        <dbReference type="Pfam" id="PF02892"/>
    </source>
</evidence>
<keyword evidence="4" id="KW-0677">Repeat</keyword>
<dbReference type="SUPFAM" id="SSF52540">
    <property type="entry name" value="P-loop containing nucleoside triphosphate hydrolases"/>
    <property type="match status" value="1"/>
</dbReference>
<dbReference type="GO" id="GO:0008270">
    <property type="term" value="F:zinc ion binding"/>
    <property type="evidence" value="ECO:0007669"/>
    <property type="project" value="UniProtKB-KW"/>
</dbReference>
<evidence type="ECO:0000256" key="4">
    <source>
        <dbReference type="ARBA" id="ARBA00022737"/>
    </source>
</evidence>
<dbReference type="Gene3D" id="1.10.10.10">
    <property type="entry name" value="Winged helix-like DNA-binding domain superfamily/Winged helix DNA-binding domain"/>
    <property type="match status" value="1"/>
</dbReference>
<keyword evidence="15" id="KW-1185">Reference proteome</keyword>
<keyword evidence="7" id="KW-0611">Plant defense</keyword>
<name>A0A811RUW4_9POAL</name>
<dbReference type="GO" id="GO:0043531">
    <property type="term" value="F:ADP binding"/>
    <property type="evidence" value="ECO:0007669"/>
    <property type="project" value="InterPro"/>
</dbReference>
<comment type="caution">
    <text evidence="14">The sequence shown here is derived from an EMBL/GenBank/DDBJ whole genome shotgun (WGS) entry which is preliminary data.</text>
</comment>
<dbReference type="GO" id="GO:0003677">
    <property type="term" value="F:DNA binding"/>
    <property type="evidence" value="ECO:0007669"/>
    <property type="project" value="InterPro"/>
</dbReference>
<dbReference type="SUPFAM" id="SSF52047">
    <property type="entry name" value="RNI-like"/>
    <property type="match status" value="1"/>
</dbReference>
<evidence type="ECO:0000256" key="7">
    <source>
        <dbReference type="ARBA" id="ARBA00022821"/>
    </source>
</evidence>
<keyword evidence="2" id="KW-0433">Leucine-rich repeat</keyword>
<reference evidence="14" key="1">
    <citation type="submission" date="2020-10" db="EMBL/GenBank/DDBJ databases">
        <authorList>
            <person name="Han B."/>
            <person name="Lu T."/>
            <person name="Zhao Q."/>
            <person name="Huang X."/>
            <person name="Zhao Y."/>
        </authorList>
    </citation>
    <scope>NUCLEOTIDE SEQUENCE</scope>
</reference>
<gene>
    <name evidence="14" type="ORF">NCGR_LOCUS57059</name>
</gene>
<dbReference type="InterPro" id="IPR027417">
    <property type="entry name" value="P-loop_NTPase"/>
</dbReference>
<dbReference type="GO" id="GO:0098542">
    <property type="term" value="P:defense response to other organism"/>
    <property type="evidence" value="ECO:0007669"/>
    <property type="project" value="TreeGrafter"/>
</dbReference>
<proteinExistence type="inferred from homology"/>
<dbReference type="InterPro" id="IPR044974">
    <property type="entry name" value="Disease_R_plants"/>
</dbReference>
<dbReference type="Pfam" id="PF00931">
    <property type="entry name" value="NB-ARC"/>
    <property type="match status" value="1"/>
</dbReference>
<evidence type="ECO:0000256" key="1">
    <source>
        <dbReference type="ARBA" id="ARBA00008894"/>
    </source>
</evidence>
<dbReference type="SMART" id="SM00614">
    <property type="entry name" value="ZnF_BED"/>
    <property type="match status" value="1"/>
</dbReference>
<evidence type="ECO:0000313" key="15">
    <source>
        <dbReference type="Proteomes" id="UP000604825"/>
    </source>
</evidence>
<dbReference type="Proteomes" id="UP000604825">
    <property type="component" value="Unassembled WGS sequence"/>
</dbReference>
<evidence type="ECO:0000256" key="9">
    <source>
        <dbReference type="SAM" id="MobiDB-lite"/>
    </source>
</evidence>
<organism evidence="14 15">
    <name type="scientific">Miscanthus lutarioriparius</name>
    <dbReference type="NCBI Taxonomy" id="422564"/>
    <lineage>
        <taxon>Eukaryota</taxon>
        <taxon>Viridiplantae</taxon>
        <taxon>Streptophyta</taxon>
        <taxon>Embryophyta</taxon>
        <taxon>Tracheophyta</taxon>
        <taxon>Spermatophyta</taxon>
        <taxon>Magnoliopsida</taxon>
        <taxon>Liliopsida</taxon>
        <taxon>Poales</taxon>
        <taxon>Poaceae</taxon>
        <taxon>PACMAD clade</taxon>
        <taxon>Panicoideae</taxon>
        <taxon>Andropogonodae</taxon>
        <taxon>Andropogoneae</taxon>
        <taxon>Saccharinae</taxon>
        <taxon>Miscanthus</taxon>
    </lineage>
</organism>
<dbReference type="PANTHER" id="PTHR23155:SF1149">
    <property type="entry name" value="OS04G0620950 PROTEIN"/>
    <property type="match status" value="1"/>
</dbReference>
<feature type="domain" description="Disease resistance protein winged helix" evidence="13">
    <location>
        <begin position="556"/>
        <end position="629"/>
    </location>
</feature>
<dbReference type="AlphaFoldDB" id="A0A811RUW4"/>
<dbReference type="InterPro" id="IPR032675">
    <property type="entry name" value="LRR_dom_sf"/>
</dbReference>
<comment type="similarity">
    <text evidence="1">Belongs to the disease resistance NB-LRR family.</text>
</comment>
<dbReference type="PANTHER" id="PTHR23155">
    <property type="entry name" value="DISEASE RESISTANCE PROTEIN RP"/>
    <property type="match status" value="1"/>
</dbReference>
<dbReference type="PRINTS" id="PR00364">
    <property type="entry name" value="DISEASERSIST"/>
</dbReference>
<dbReference type="InterPro" id="IPR036388">
    <property type="entry name" value="WH-like_DNA-bd_sf"/>
</dbReference>
<feature type="region of interest" description="Disordered" evidence="9">
    <location>
        <begin position="229"/>
        <end position="249"/>
    </location>
</feature>
<evidence type="ECO:0000256" key="2">
    <source>
        <dbReference type="ARBA" id="ARBA00022614"/>
    </source>
</evidence>
<dbReference type="Pfam" id="PF18052">
    <property type="entry name" value="Rx_N"/>
    <property type="match status" value="1"/>
</dbReference>
<dbReference type="SUPFAM" id="SSF57667">
    <property type="entry name" value="beta-beta-alpha zinc fingers"/>
    <property type="match status" value="1"/>
</dbReference>
<dbReference type="OrthoDB" id="695128at2759"/>
<dbReference type="InterPro" id="IPR036236">
    <property type="entry name" value="Znf_C2H2_sf"/>
</dbReference>
<evidence type="ECO:0000259" key="13">
    <source>
        <dbReference type="Pfam" id="PF23559"/>
    </source>
</evidence>
<dbReference type="InterPro" id="IPR003656">
    <property type="entry name" value="Znf_BED"/>
</dbReference>
<evidence type="ECO:0000256" key="8">
    <source>
        <dbReference type="ARBA" id="ARBA00022833"/>
    </source>
</evidence>
<dbReference type="InterPro" id="IPR041118">
    <property type="entry name" value="Rx_N"/>
</dbReference>
<keyword evidence="8" id="KW-0862">Zinc</keyword>
<dbReference type="EMBL" id="CAJGYO010000017">
    <property type="protein sequence ID" value="CAD6332961.1"/>
    <property type="molecule type" value="Genomic_DNA"/>
</dbReference>
<feature type="region of interest" description="Disordered" evidence="9">
    <location>
        <begin position="142"/>
        <end position="172"/>
    </location>
</feature>
<sequence>MSRKDLLEAGEATAVVGAIIWLAQTILETLQPGKLADWLRQVGLTAAIEELKSEVERMETVVNGINGRAVGNKPLARSLARVKQLMYDADDVVDELDYCRLQEDQVKGVMISPAIGPEGIVGDGAEQVDASANTSVMLAPATEPEGMVGDGDRDRVGQADASATLNSSGRKNRSEMRDYFQIIPSVNREPAKARCNHCGRELTWGHGTSALHKHLKSCNKKRSAIEETLNPPSVGNSVQNGATISTNDSDGRKRMRIEYNDQEIVLELRSIRGDVIEYLKDSIARSDQYQINNSDTRVRTSSSLPGKVYGRDVEKAKIIKAIKATKSDNITVLPIVGILGVGKTALAKLVYNDPHVERKFERIWVWVSSIFDEVRVTREILDVVTLASHEGSRKRESYEGVSNYSKVREVLKKHMACLSKRFLLVLDDVYDCMDNSQWEDLLDALGSSCTNGNVIIVTTRNLSVAKRLACAFGDNNYKEHLDTGLQICAKLKGNPLAAKSAVEMLREQPTLDHWKNIIKNGIWESLQLRGGIVTALKNIYYHLPYHLRQCFLACSIFPSDHQFHIDGLVSMWISSGFVKSIESGWDYLNALVNSCFFEQVGTKDDSVGTKDDSILQQCYVMCGMMHEFARLVSRTEFATIDGLECKEVLPTVRHLSIQTDLMYHIDECENIVGNVKFEEKLQSIASSLRRLRTVILVGRYDSLFVQFKSFHTFISNLVNCTHLRYLKLENKGKSESLPISLSKFYHLEILDAGCQAIVHDMSDLISMRHLVLTKGACTPARSASFQMIHLEDCKGWQIIPSLESLSSLTKLKLRNMPEVTELLIPSLEELVLIDMPKLETCFSNSVRDLNSSLRVLEIRR</sequence>
<dbReference type="InterPro" id="IPR058922">
    <property type="entry name" value="WHD_DRP"/>
</dbReference>
<keyword evidence="5" id="KW-0547">Nucleotide-binding</keyword>
<dbReference type="Gene3D" id="1.20.5.4130">
    <property type="match status" value="1"/>
</dbReference>
<evidence type="ECO:0000256" key="3">
    <source>
        <dbReference type="ARBA" id="ARBA00022723"/>
    </source>
</evidence>
<evidence type="ECO:0000313" key="14">
    <source>
        <dbReference type="EMBL" id="CAD6332961.1"/>
    </source>
</evidence>
<feature type="domain" description="Disease resistance N-terminal" evidence="12">
    <location>
        <begin position="40"/>
        <end position="105"/>
    </location>
</feature>
<evidence type="ECO:0000256" key="6">
    <source>
        <dbReference type="ARBA" id="ARBA00022771"/>
    </source>
</evidence>